<accession>A0A1I7SNZ5</accession>
<dbReference type="Proteomes" id="UP000095284">
    <property type="component" value="Unplaced"/>
</dbReference>
<name>A0A1I7SNZ5_BURXY</name>
<dbReference type="AlphaFoldDB" id="A0A1I7SNZ5"/>
<protein>
    <submittedName>
        <fullName evidence="2">DUF2281 domain-containing protein</fullName>
    </submittedName>
</protein>
<reference evidence="2" key="1">
    <citation type="submission" date="2016-11" db="UniProtKB">
        <authorList>
            <consortium name="WormBaseParasite"/>
        </authorList>
    </citation>
    <scope>IDENTIFICATION</scope>
</reference>
<evidence type="ECO:0000313" key="1">
    <source>
        <dbReference type="Proteomes" id="UP000095284"/>
    </source>
</evidence>
<dbReference type="WBParaSite" id="BXY_1478500.1">
    <property type="protein sequence ID" value="BXY_1478500.1"/>
    <property type="gene ID" value="BXY_1478500"/>
</dbReference>
<organism evidence="1 2">
    <name type="scientific">Bursaphelenchus xylophilus</name>
    <name type="common">Pinewood nematode worm</name>
    <name type="synonym">Aphelenchoides xylophilus</name>
    <dbReference type="NCBI Taxonomy" id="6326"/>
    <lineage>
        <taxon>Eukaryota</taxon>
        <taxon>Metazoa</taxon>
        <taxon>Ecdysozoa</taxon>
        <taxon>Nematoda</taxon>
        <taxon>Chromadorea</taxon>
        <taxon>Rhabditida</taxon>
        <taxon>Tylenchina</taxon>
        <taxon>Tylenchomorpha</taxon>
        <taxon>Aphelenchoidea</taxon>
        <taxon>Aphelenchoididae</taxon>
        <taxon>Bursaphelenchus</taxon>
    </lineage>
</organism>
<proteinExistence type="predicted"/>
<evidence type="ECO:0000313" key="2">
    <source>
        <dbReference type="WBParaSite" id="BXY_1478500.1"/>
    </source>
</evidence>
<sequence length="47" mass="5358">MPATARSVHLREFLAARHLFPPEEANPLTRRSIDISDLEDALETELK</sequence>